<organism evidence="1 2">
    <name type="scientific">Arctium lappa</name>
    <name type="common">Greater burdock</name>
    <name type="synonym">Lappa major</name>
    <dbReference type="NCBI Taxonomy" id="4217"/>
    <lineage>
        <taxon>Eukaryota</taxon>
        <taxon>Viridiplantae</taxon>
        <taxon>Streptophyta</taxon>
        <taxon>Embryophyta</taxon>
        <taxon>Tracheophyta</taxon>
        <taxon>Spermatophyta</taxon>
        <taxon>Magnoliopsida</taxon>
        <taxon>eudicotyledons</taxon>
        <taxon>Gunneridae</taxon>
        <taxon>Pentapetalae</taxon>
        <taxon>asterids</taxon>
        <taxon>campanulids</taxon>
        <taxon>Asterales</taxon>
        <taxon>Asteraceae</taxon>
        <taxon>Carduoideae</taxon>
        <taxon>Cardueae</taxon>
        <taxon>Arctiinae</taxon>
        <taxon>Arctium</taxon>
    </lineage>
</organism>
<name>A0ACB8Y7I3_ARCLA</name>
<protein>
    <submittedName>
        <fullName evidence="1">Uncharacterized protein</fullName>
    </submittedName>
</protein>
<dbReference type="EMBL" id="CM042059">
    <property type="protein sequence ID" value="KAI3680819.1"/>
    <property type="molecule type" value="Genomic_DNA"/>
</dbReference>
<proteinExistence type="predicted"/>
<sequence length="314" mass="35143">MQGSRVETRKGDFDDISIVDMALDKLLSPTASGFASVQWSRYLNRILIGSGINVVLVQILNPPYGQGPDVAEIDAEIRSSCERINEEMGSPGYEPIVLVNRPISLGERVAYYVVSEAAIVTPVCDGMNLMPYEYVVRRQGDDHRNYDSPKTSMLVVSEFIGCSPTLSGAIRVNPWDVKATAEAMNTAISASDDRKQLGHIKHYRYITTHDIANWSRSFVRDLQTSCIAHNHNNWRSLGLAITFRVAIFNSNFQKLTAEVVENAYRRNTVFVISGRSKENLGRWFGLCEKLAIAAEHGYFISFVTVKSIKQRRAS</sequence>
<comment type="caution">
    <text evidence="1">The sequence shown here is derived from an EMBL/GenBank/DDBJ whole genome shotgun (WGS) entry which is preliminary data.</text>
</comment>
<evidence type="ECO:0000313" key="1">
    <source>
        <dbReference type="EMBL" id="KAI3680819.1"/>
    </source>
</evidence>
<dbReference type="Proteomes" id="UP001055879">
    <property type="component" value="Linkage Group LG13"/>
</dbReference>
<gene>
    <name evidence="1" type="ORF">L6452_35595</name>
</gene>
<reference evidence="1 2" key="2">
    <citation type="journal article" date="2022" name="Mol. Ecol. Resour.">
        <title>The genomes of chicory, endive, great burdock and yacon provide insights into Asteraceae paleo-polyploidization history and plant inulin production.</title>
        <authorList>
            <person name="Fan W."/>
            <person name="Wang S."/>
            <person name="Wang H."/>
            <person name="Wang A."/>
            <person name="Jiang F."/>
            <person name="Liu H."/>
            <person name="Zhao H."/>
            <person name="Xu D."/>
            <person name="Zhang Y."/>
        </authorList>
    </citation>
    <scope>NUCLEOTIDE SEQUENCE [LARGE SCALE GENOMIC DNA]</scope>
    <source>
        <strain evidence="2">cv. Niubang</strain>
    </source>
</reference>
<reference evidence="2" key="1">
    <citation type="journal article" date="2022" name="Mol. Ecol. Resour.">
        <title>The genomes of chicory, endive, great burdock and yacon provide insights into Asteraceae palaeo-polyploidization history and plant inulin production.</title>
        <authorList>
            <person name="Fan W."/>
            <person name="Wang S."/>
            <person name="Wang H."/>
            <person name="Wang A."/>
            <person name="Jiang F."/>
            <person name="Liu H."/>
            <person name="Zhao H."/>
            <person name="Xu D."/>
            <person name="Zhang Y."/>
        </authorList>
    </citation>
    <scope>NUCLEOTIDE SEQUENCE [LARGE SCALE GENOMIC DNA]</scope>
    <source>
        <strain evidence="2">cv. Niubang</strain>
    </source>
</reference>
<accession>A0ACB8Y7I3</accession>
<keyword evidence="2" id="KW-1185">Reference proteome</keyword>
<evidence type="ECO:0000313" key="2">
    <source>
        <dbReference type="Proteomes" id="UP001055879"/>
    </source>
</evidence>